<dbReference type="InterPro" id="IPR011044">
    <property type="entry name" value="Quino_amine_DH_bsu"/>
</dbReference>
<accession>A0A6P5ECZ6</accession>
<evidence type="ECO:0000256" key="1">
    <source>
        <dbReference type="SAM" id="MobiDB-lite"/>
    </source>
</evidence>
<feature type="compositionally biased region" description="Basic residues" evidence="1">
    <location>
        <begin position="1"/>
        <end position="10"/>
    </location>
</feature>
<evidence type="ECO:0000313" key="3">
    <source>
        <dbReference type="RefSeq" id="XP_020081221.1"/>
    </source>
</evidence>
<feature type="compositionally biased region" description="Pro residues" evidence="1">
    <location>
        <begin position="18"/>
        <end position="36"/>
    </location>
</feature>
<reference evidence="2" key="1">
    <citation type="journal article" date="2015" name="Nat. Genet.">
        <title>The pineapple genome and the evolution of CAM photosynthesis.</title>
        <authorList>
            <person name="Ming R."/>
            <person name="VanBuren R."/>
            <person name="Wai C.M."/>
            <person name="Tang H."/>
            <person name="Schatz M.C."/>
            <person name="Bowers J.E."/>
            <person name="Lyons E."/>
            <person name="Wang M.L."/>
            <person name="Chen J."/>
            <person name="Biggers E."/>
            <person name="Zhang J."/>
            <person name="Huang L."/>
            <person name="Zhang L."/>
            <person name="Miao W."/>
            <person name="Zhang J."/>
            <person name="Ye Z."/>
            <person name="Miao C."/>
            <person name="Lin Z."/>
            <person name="Wang H."/>
            <person name="Zhou H."/>
            <person name="Yim W.C."/>
            <person name="Priest H.D."/>
            <person name="Zheng C."/>
            <person name="Woodhouse M."/>
            <person name="Edger P.P."/>
            <person name="Guyot R."/>
            <person name="Guo H.B."/>
            <person name="Guo H."/>
            <person name="Zheng G."/>
            <person name="Singh R."/>
            <person name="Sharma A."/>
            <person name="Min X."/>
            <person name="Zheng Y."/>
            <person name="Lee H."/>
            <person name="Gurtowski J."/>
            <person name="Sedlazeck F.J."/>
            <person name="Harkess A."/>
            <person name="McKain M.R."/>
            <person name="Liao Z."/>
            <person name="Fang J."/>
            <person name="Liu J."/>
            <person name="Zhang X."/>
            <person name="Zhang Q."/>
            <person name="Hu W."/>
            <person name="Qin Y."/>
            <person name="Wang K."/>
            <person name="Chen L.Y."/>
            <person name="Shirley N."/>
            <person name="Lin Y.R."/>
            <person name="Liu L.Y."/>
            <person name="Hernandez A.G."/>
            <person name="Wright C.L."/>
            <person name="Bulone V."/>
            <person name="Tuskan G.A."/>
            <person name="Heath K."/>
            <person name="Zee F."/>
            <person name="Moore P.H."/>
            <person name="Sunkar R."/>
            <person name="Leebens-Mack J.H."/>
            <person name="Mockler T."/>
            <person name="Bennetzen J.L."/>
            <person name="Freeling M."/>
            <person name="Sankoff D."/>
            <person name="Paterson A.H."/>
            <person name="Zhu X."/>
            <person name="Yang X."/>
            <person name="Smith J.A."/>
            <person name="Cushman J.C."/>
            <person name="Paull R.E."/>
            <person name="Yu Q."/>
        </authorList>
    </citation>
    <scope>NUCLEOTIDE SEQUENCE [LARGE SCALE GENOMIC DNA]</scope>
    <source>
        <strain evidence="2">cv. F153</strain>
    </source>
</reference>
<proteinExistence type="predicted"/>
<feature type="region of interest" description="Disordered" evidence="1">
    <location>
        <begin position="72"/>
        <end position="102"/>
    </location>
</feature>
<dbReference type="AlphaFoldDB" id="A0A6P5ECZ6"/>
<feature type="region of interest" description="Disordered" evidence="1">
    <location>
        <begin position="1"/>
        <end position="41"/>
    </location>
</feature>
<dbReference type="Proteomes" id="UP000515123">
    <property type="component" value="Unplaced"/>
</dbReference>
<gene>
    <name evidence="3" type="primary">LOC109704845</name>
</gene>
<reference evidence="3" key="2">
    <citation type="submission" date="2025-08" db="UniProtKB">
        <authorList>
            <consortium name="RefSeq"/>
        </authorList>
    </citation>
    <scope>IDENTIFICATION</scope>
    <source>
        <tissue evidence="3">Leaf</tissue>
    </source>
</reference>
<organism evidence="2 3">
    <name type="scientific">Ananas comosus</name>
    <name type="common">Pineapple</name>
    <name type="synonym">Ananas ananas</name>
    <dbReference type="NCBI Taxonomy" id="4615"/>
    <lineage>
        <taxon>Eukaryota</taxon>
        <taxon>Viridiplantae</taxon>
        <taxon>Streptophyta</taxon>
        <taxon>Embryophyta</taxon>
        <taxon>Tracheophyta</taxon>
        <taxon>Spermatophyta</taxon>
        <taxon>Magnoliopsida</taxon>
        <taxon>Liliopsida</taxon>
        <taxon>Poales</taxon>
        <taxon>Bromeliaceae</taxon>
        <taxon>Bromelioideae</taxon>
        <taxon>Ananas</taxon>
    </lineage>
</organism>
<sequence length="138" mass="13783">MDLTSRRRPRAATSWALSPPPPTPPAPSPPPPPPPSGVVAAAAHPSGSLAAAAAASLDSSVRVFDVDSNASIASLDVSPPLPRSGACSSTPSGGSGGAGTGVARGFVGLLAEVFPHRGGRRHLPGDREGHRGLHRRLS</sequence>
<evidence type="ECO:0000313" key="2">
    <source>
        <dbReference type="Proteomes" id="UP000515123"/>
    </source>
</evidence>
<feature type="compositionally biased region" description="Gly residues" evidence="1">
    <location>
        <begin position="93"/>
        <end position="102"/>
    </location>
</feature>
<name>A0A6P5ECZ6_ANACO</name>
<dbReference type="SUPFAM" id="SSF50969">
    <property type="entry name" value="YVTN repeat-like/Quinoprotein amine dehydrogenase"/>
    <property type="match status" value="1"/>
</dbReference>
<dbReference type="GeneID" id="109704845"/>
<dbReference type="RefSeq" id="XP_020081221.1">
    <property type="nucleotide sequence ID" value="XM_020225632.1"/>
</dbReference>
<feature type="region of interest" description="Disordered" evidence="1">
    <location>
        <begin position="116"/>
        <end position="138"/>
    </location>
</feature>
<protein>
    <submittedName>
        <fullName evidence="3">Ena/VASP-like protein</fullName>
    </submittedName>
</protein>
<keyword evidence="2" id="KW-1185">Reference proteome</keyword>